<keyword evidence="5 7" id="KW-1133">Transmembrane helix</keyword>
<comment type="similarity">
    <text evidence="2">Belongs to the TMEM205 family.</text>
</comment>
<evidence type="ECO:0000256" key="5">
    <source>
        <dbReference type="ARBA" id="ARBA00022989"/>
    </source>
</evidence>
<dbReference type="AlphaFoldDB" id="G5E372"/>
<dbReference type="GO" id="GO:0016020">
    <property type="term" value="C:membrane"/>
    <property type="evidence" value="ECO:0007669"/>
    <property type="project" value="UniProtKB-SubCell"/>
</dbReference>
<dbReference type="EMBL" id="JP287836">
    <property type="protein sequence ID" value="AEQ17225.1"/>
    <property type="molecule type" value="mRNA"/>
</dbReference>
<evidence type="ECO:0000256" key="2">
    <source>
        <dbReference type="ARBA" id="ARBA00011001"/>
    </source>
</evidence>
<evidence type="ECO:0000256" key="6">
    <source>
        <dbReference type="ARBA" id="ARBA00023136"/>
    </source>
</evidence>
<feature type="non-terminal residue" evidence="9">
    <location>
        <position position="85"/>
    </location>
</feature>
<keyword evidence="6 7" id="KW-0472">Membrane</keyword>
<comment type="subcellular location">
    <subcellularLocation>
        <location evidence="1">Membrane</location>
        <topology evidence="1">Multi-pass membrane protein</topology>
    </subcellularLocation>
</comment>
<reference evidence="9" key="1">
    <citation type="submission" date="2011-09" db="EMBL/GenBank/DDBJ databases">
        <title>The odds of duplicate gene persistence after polyploidization.</title>
        <authorList>
            <person name="Chain F.J.J."/>
            <person name="Evans B.J."/>
            <person name="Dushoff J."/>
        </authorList>
    </citation>
    <scope>NUCLEOTIDE SEQUENCE</scope>
    <source>
        <tissue evidence="9">Liver</tissue>
    </source>
</reference>
<evidence type="ECO:0000256" key="4">
    <source>
        <dbReference type="ARBA" id="ARBA00022692"/>
    </source>
</evidence>
<dbReference type="PANTHER" id="PTHR46916">
    <property type="entry name" value="TRANSMEMBRANE PROTEIN 205"/>
    <property type="match status" value="1"/>
</dbReference>
<dbReference type="Pfam" id="PF13664">
    <property type="entry name" value="DUF4149"/>
    <property type="match status" value="1"/>
</dbReference>
<accession>G5E372</accession>
<evidence type="ECO:0000313" key="9">
    <source>
        <dbReference type="EMBL" id="AEQ17225.1"/>
    </source>
</evidence>
<sequence>MVTEGDPGNLVKIVHLLVLSASWGMQCWMTFVAGFVLIRDPRHTFGLVQSKQFYNHIVLGFSFIEKDPKYRILRQCFMRYHGISS</sequence>
<proteinExistence type="evidence at transcript level"/>
<feature type="domain" description="TMEM205-like" evidence="8">
    <location>
        <begin position="17"/>
        <end position="62"/>
    </location>
</feature>
<dbReference type="InterPro" id="IPR025423">
    <property type="entry name" value="TMEM205-like"/>
</dbReference>
<evidence type="ECO:0000256" key="1">
    <source>
        <dbReference type="ARBA" id="ARBA00004141"/>
    </source>
</evidence>
<feature type="non-terminal residue" evidence="9">
    <location>
        <position position="1"/>
    </location>
</feature>
<name>G5E372_9PIPI</name>
<evidence type="ECO:0000256" key="7">
    <source>
        <dbReference type="SAM" id="Phobius"/>
    </source>
</evidence>
<organism evidence="9">
    <name type="scientific">Pipa carvalhoi</name>
    <name type="common">Carvalho's Surinam toad</name>
    <dbReference type="NCBI Taxonomy" id="191480"/>
    <lineage>
        <taxon>Eukaryota</taxon>
        <taxon>Metazoa</taxon>
        <taxon>Chordata</taxon>
        <taxon>Craniata</taxon>
        <taxon>Vertebrata</taxon>
        <taxon>Euteleostomi</taxon>
        <taxon>Amphibia</taxon>
        <taxon>Batrachia</taxon>
        <taxon>Anura</taxon>
        <taxon>Pipoidea</taxon>
        <taxon>Pipidae</taxon>
        <taxon>Pipinae</taxon>
        <taxon>Pipa</taxon>
    </lineage>
</organism>
<protein>
    <recommendedName>
        <fullName evidence="3">Transmembrane protein 205</fullName>
    </recommendedName>
</protein>
<keyword evidence="4 7" id="KW-0812">Transmembrane</keyword>
<evidence type="ECO:0000256" key="3">
    <source>
        <dbReference type="ARBA" id="ARBA00015041"/>
    </source>
</evidence>
<feature type="transmembrane region" description="Helical" evidence="7">
    <location>
        <begin position="13"/>
        <end position="38"/>
    </location>
</feature>
<dbReference type="InterPro" id="IPR042623">
    <property type="entry name" value="TMEM205"/>
</dbReference>
<dbReference type="PANTHER" id="PTHR46916:SF2">
    <property type="entry name" value="TRANSMEMBRANE PROTEIN 205"/>
    <property type="match status" value="1"/>
</dbReference>
<evidence type="ECO:0000259" key="8">
    <source>
        <dbReference type="Pfam" id="PF13664"/>
    </source>
</evidence>